<accession>A0ABQ9ZE43</accession>
<dbReference type="InterPro" id="IPR008983">
    <property type="entry name" value="Tumour_necrosis_fac-like_dom"/>
</dbReference>
<dbReference type="Gene3D" id="2.60.120.40">
    <property type="match status" value="1"/>
</dbReference>
<comment type="caution">
    <text evidence="1">The sequence shown here is derived from an EMBL/GenBank/DDBJ whole genome shotgun (WGS) entry which is preliminary data.</text>
</comment>
<proteinExistence type="predicted"/>
<dbReference type="EMBL" id="JAOYFB010000003">
    <property type="protein sequence ID" value="KAK4011186.1"/>
    <property type="molecule type" value="Genomic_DNA"/>
</dbReference>
<dbReference type="Proteomes" id="UP001234178">
    <property type="component" value="Unassembled WGS sequence"/>
</dbReference>
<evidence type="ECO:0000313" key="2">
    <source>
        <dbReference type="Proteomes" id="UP001234178"/>
    </source>
</evidence>
<protein>
    <submittedName>
        <fullName evidence="1">Uncharacterized protein</fullName>
    </submittedName>
</protein>
<keyword evidence="2" id="KW-1185">Reference proteome</keyword>
<dbReference type="Pfam" id="PF08584">
    <property type="entry name" value="Ribonuc_P_40"/>
    <property type="match status" value="1"/>
</dbReference>
<evidence type="ECO:0000313" key="1">
    <source>
        <dbReference type="EMBL" id="KAK4011186.1"/>
    </source>
</evidence>
<dbReference type="PANTHER" id="PTHR15396">
    <property type="entry name" value="RIBONUCLEASE P PROTEIN SUBUNIT P40"/>
    <property type="match status" value="1"/>
</dbReference>
<sequence>MISPEVVNFDPPRFLNQEYTVKRDQILNKVPSEEFGNHFHGITAVLPGEIPEIAEIQDFFLDSIFYRVEKFPVHKLLEPDFLSAFLKKGSLDARTLGTWSDVDQSIIFESGKLHLSVGKDVYQELGLSGHTEITSSRKQTATYRVTIDVRDEKFIPDCKYYKRVFWCLKNQVCLQFDWIMSWQPHDVDICPSSFAAYLDLLGFGVAQCKPMFEERILTQTHIPMLHPETDLLDVIEWVGAAALNITCPKEEDYASSMICPEPSYKLHPEVTETTQPAWLNLTFHGFDEFRTAPNIWSVFTTTSDACHVFTRPPVVLHITGLLGFATKLLIPKLTNVEKQSVWLFVSCSLCFTTSLTVEQQLEQPTGTNAEINQMLAARDTRLETLERQNVKYLLDFDPLDCPFFLLLTSKAGTKIDLALAENNLTRQTAPNSIPRSCADFRNNGRSSSGLYSVVRSKFVETVNCDFTMPSNDANMDRICGYQIGVYVLLRPEEQRRRIQLNVGGAMNTKTGKFTATQAWNYFVLHFWTGLFKNGNCIYFTHSGVASTVGKWGPTSLQIKVNLKRADQIWMEMYEISLGVHLNGNVFTYFTGWLLEEDVFLTKNSISTAYFTLYLRT</sequence>
<reference evidence="1 2" key="1">
    <citation type="journal article" date="2023" name="Nucleic Acids Res.">
        <title>The hologenome of Daphnia magna reveals possible DNA methylation and microbiome-mediated evolution of the host genome.</title>
        <authorList>
            <person name="Chaturvedi A."/>
            <person name="Li X."/>
            <person name="Dhandapani V."/>
            <person name="Marshall H."/>
            <person name="Kissane S."/>
            <person name="Cuenca-Cambronero M."/>
            <person name="Asole G."/>
            <person name="Calvet F."/>
            <person name="Ruiz-Romero M."/>
            <person name="Marangio P."/>
            <person name="Guigo R."/>
            <person name="Rago D."/>
            <person name="Mirbahai L."/>
            <person name="Eastwood N."/>
            <person name="Colbourne J.K."/>
            <person name="Zhou J."/>
            <person name="Mallon E."/>
            <person name="Orsini L."/>
        </authorList>
    </citation>
    <scope>NUCLEOTIDE SEQUENCE [LARGE SCALE GENOMIC DNA]</scope>
    <source>
        <strain evidence="1">LRV0_1</strain>
    </source>
</reference>
<dbReference type="SUPFAM" id="SSF49842">
    <property type="entry name" value="TNF-like"/>
    <property type="match status" value="1"/>
</dbReference>
<name>A0ABQ9ZE43_9CRUS</name>
<dbReference type="InterPro" id="IPR013893">
    <property type="entry name" value="RNase_P_Rpp40"/>
</dbReference>
<organism evidence="1 2">
    <name type="scientific">Daphnia magna</name>
    <dbReference type="NCBI Taxonomy" id="35525"/>
    <lineage>
        <taxon>Eukaryota</taxon>
        <taxon>Metazoa</taxon>
        <taxon>Ecdysozoa</taxon>
        <taxon>Arthropoda</taxon>
        <taxon>Crustacea</taxon>
        <taxon>Branchiopoda</taxon>
        <taxon>Diplostraca</taxon>
        <taxon>Cladocera</taxon>
        <taxon>Anomopoda</taxon>
        <taxon>Daphniidae</taxon>
        <taxon>Daphnia</taxon>
    </lineage>
</organism>
<dbReference type="PANTHER" id="PTHR15396:SF1">
    <property type="entry name" value="RIBONUCLEASE P PROTEIN SUBUNIT P40"/>
    <property type="match status" value="1"/>
</dbReference>
<gene>
    <name evidence="1" type="ORF">OUZ56_020299</name>
</gene>